<dbReference type="InterPro" id="IPR005654">
    <property type="entry name" value="ATPase_AFG1-like"/>
</dbReference>
<sequence length="78" mass="8801">LVATSNIPPDELYRNGLQRARFLPAIDAIKQHCDVMNVDAGVDYRLRTLTQAHLWLSPLNDETRAQMDKLWLALAGAK</sequence>
<evidence type="ECO:0000256" key="1">
    <source>
        <dbReference type="ARBA" id="ARBA00022741"/>
    </source>
</evidence>
<dbReference type="GO" id="GO:0051301">
    <property type="term" value="P:cell division"/>
    <property type="evidence" value="ECO:0007669"/>
    <property type="project" value="TreeGrafter"/>
</dbReference>
<dbReference type="PANTHER" id="PTHR12169">
    <property type="entry name" value="ATPASE N2B"/>
    <property type="match status" value="1"/>
</dbReference>
<evidence type="ECO:0000313" key="3">
    <source>
        <dbReference type="EMBL" id="ETJ41030.1"/>
    </source>
</evidence>
<organism evidence="3">
    <name type="scientific">human gut metagenome</name>
    <dbReference type="NCBI Taxonomy" id="408170"/>
    <lineage>
        <taxon>unclassified sequences</taxon>
        <taxon>metagenomes</taxon>
        <taxon>organismal metagenomes</taxon>
    </lineage>
</organism>
<dbReference type="GO" id="GO:0005737">
    <property type="term" value="C:cytoplasm"/>
    <property type="evidence" value="ECO:0007669"/>
    <property type="project" value="TreeGrafter"/>
</dbReference>
<accession>W1YH41</accession>
<name>W1YH41_9ZZZZ</name>
<dbReference type="GO" id="GO:0016887">
    <property type="term" value="F:ATP hydrolysis activity"/>
    <property type="evidence" value="ECO:0007669"/>
    <property type="project" value="InterPro"/>
</dbReference>
<comment type="caution">
    <text evidence="3">The sequence shown here is derived from an EMBL/GenBank/DDBJ whole genome shotgun (WGS) entry which is preliminary data.</text>
</comment>
<gene>
    <name evidence="3" type="ORF">Q604_UNBC05039G0001</name>
</gene>
<proteinExistence type="predicted"/>
<evidence type="ECO:0000256" key="2">
    <source>
        <dbReference type="ARBA" id="ARBA00022840"/>
    </source>
</evidence>
<protein>
    <submittedName>
        <fullName evidence="3">ATPase, AFG1 family</fullName>
    </submittedName>
</protein>
<keyword evidence="1" id="KW-0547">Nucleotide-binding</keyword>
<reference evidence="3" key="1">
    <citation type="submission" date="2013-12" db="EMBL/GenBank/DDBJ databases">
        <title>A Varibaculum cambriense genome reconstructed from a premature infant gut community with otherwise low bacterial novelty that shifts toward anaerobic metabolism during the third week of life.</title>
        <authorList>
            <person name="Brown C.T."/>
            <person name="Sharon I."/>
            <person name="Thomas B.C."/>
            <person name="Castelle C.J."/>
            <person name="Morowitz M.J."/>
            <person name="Banfield J.F."/>
        </authorList>
    </citation>
    <scope>NUCLEOTIDE SEQUENCE</scope>
</reference>
<dbReference type="PANTHER" id="PTHR12169:SF6">
    <property type="entry name" value="AFG1-LIKE ATPASE"/>
    <property type="match status" value="1"/>
</dbReference>
<dbReference type="Pfam" id="PF03969">
    <property type="entry name" value="AFG1_ATPase"/>
    <property type="match status" value="1"/>
</dbReference>
<dbReference type="GO" id="GO:0032153">
    <property type="term" value="C:cell division site"/>
    <property type="evidence" value="ECO:0007669"/>
    <property type="project" value="TreeGrafter"/>
</dbReference>
<feature type="non-terminal residue" evidence="3">
    <location>
        <position position="78"/>
    </location>
</feature>
<dbReference type="AlphaFoldDB" id="W1YH41"/>
<dbReference type="EMBL" id="AZMM01005039">
    <property type="protein sequence ID" value="ETJ41030.1"/>
    <property type="molecule type" value="Genomic_DNA"/>
</dbReference>
<dbReference type="GO" id="GO:0005524">
    <property type="term" value="F:ATP binding"/>
    <property type="evidence" value="ECO:0007669"/>
    <property type="project" value="UniProtKB-KW"/>
</dbReference>
<keyword evidence="2" id="KW-0067">ATP-binding</keyword>
<feature type="non-terminal residue" evidence="3">
    <location>
        <position position="1"/>
    </location>
</feature>